<evidence type="ECO:0000256" key="4">
    <source>
        <dbReference type="ARBA" id="ARBA00022490"/>
    </source>
</evidence>
<dbReference type="OrthoDB" id="5515612at2"/>
<name>A0A1X4XZS7_9BACT</name>
<dbReference type="PANTHER" id="PTHR33602">
    <property type="entry name" value="REGULATORY PROTEIN RECX FAMILY PROTEIN"/>
    <property type="match status" value="1"/>
</dbReference>
<dbReference type="InterPro" id="IPR003783">
    <property type="entry name" value="Regulatory_RecX"/>
</dbReference>
<dbReference type="EMBL" id="MDSU01000001">
    <property type="protein sequence ID" value="OSS43030.1"/>
    <property type="molecule type" value="Genomic_DNA"/>
</dbReference>
<dbReference type="HAMAP" id="MF_01114">
    <property type="entry name" value="RecX"/>
    <property type="match status" value="1"/>
</dbReference>
<dbReference type="GO" id="GO:0006282">
    <property type="term" value="P:regulation of DNA repair"/>
    <property type="evidence" value="ECO:0007669"/>
    <property type="project" value="UniProtKB-UniRule"/>
</dbReference>
<dbReference type="Gene3D" id="1.10.10.10">
    <property type="entry name" value="Winged helix-like DNA-binding domain superfamily/Winged helix DNA-binding domain"/>
    <property type="match status" value="2"/>
</dbReference>
<dbReference type="AlphaFoldDB" id="A0A1X4XZS7"/>
<evidence type="ECO:0000256" key="3">
    <source>
        <dbReference type="ARBA" id="ARBA00018111"/>
    </source>
</evidence>
<dbReference type="Proteomes" id="UP000194141">
    <property type="component" value="Unassembled WGS sequence"/>
</dbReference>
<sequence>MDGLDYAFSLIAKKRYTAKELQDKLEKKGFNLKPIINRLKELNYINDLEYAMDYKNKKQNEGYGKYKILFQLKNKGIGEEVLNSLEFSNDKIEEIFLKKIQKIKGDNKKQKIYMFLVNRGFDSNDVKNLIYKYEDKL</sequence>
<reference evidence="6 7" key="1">
    <citation type="journal article" date="2017" name="Front. Microbiol.">
        <title>Genome Sequence of Desulfurella amilsii Strain TR1 and Comparative Genomics of Desulfurellaceae Family.</title>
        <authorList>
            <person name="Florentino A.P."/>
            <person name="Stams A.J."/>
            <person name="Sanchez-Andrea I."/>
        </authorList>
    </citation>
    <scope>NUCLEOTIDE SEQUENCE [LARGE SCALE GENOMIC DNA]</scope>
    <source>
        <strain evidence="6 7">TR1</strain>
    </source>
</reference>
<evidence type="ECO:0000313" key="6">
    <source>
        <dbReference type="EMBL" id="OSS43030.1"/>
    </source>
</evidence>
<dbReference type="PANTHER" id="PTHR33602:SF1">
    <property type="entry name" value="REGULATORY PROTEIN RECX FAMILY PROTEIN"/>
    <property type="match status" value="1"/>
</dbReference>
<dbReference type="InterPro" id="IPR036388">
    <property type="entry name" value="WH-like_DNA-bd_sf"/>
</dbReference>
<evidence type="ECO:0000256" key="5">
    <source>
        <dbReference type="HAMAP-Rule" id="MF_01114"/>
    </source>
</evidence>
<comment type="similarity">
    <text evidence="2 5">Belongs to the RecX family.</text>
</comment>
<evidence type="ECO:0000256" key="1">
    <source>
        <dbReference type="ARBA" id="ARBA00004496"/>
    </source>
</evidence>
<evidence type="ECO:0000313" key="7">
    <source>
        <dbReference type="Proteomes" id="UP000194141"/>
    </source>
</evidence>
<comment type="subcellular location">
    <subcellularLocation>
        <location evidence="1 5">Cytoplasm</location>
    </subcellularLocation>
</comment>
<gene>
    <name evidence="5" type="primary">recX</name>
    <name evidence="6" type="ORF">DESAMIL20_138</name>
</gene>
<dbReference type="STRING" id="1562698.DESAMIL20_138"/>
<dbReference type="RefSeq" id="WP_086032955.1">
    <property type="nucleotide sequence ID" value="NZ_MDSU01000001.1"/>
</dbReference>
<comment type="function">
    <text evidence="5">Modulates RecA activity.</text>
</comment>
<dbReference type="GO" id="GO:0005737">
    <property type="term" value="C:cytoplasm"/>
    <property type="evidence" value="ECO:0007669"/>
    <property type="project" value="UniProtKB-SubCell"/>
</dbReference>
<proteinExistence type="inferred from homology"/>
<evidence type="ECO:0000256" key="2">
    <source>
        <dbReference type="ARBA" id="ARBA00009695"/>
    </source>
</evidence>
<comment type="caution">
    <text evidence="6">The sequence shown here is derived from an EMBL/GenBank/DDBJ whole genome shotgun (WGS) entry which is preliminary data.</text>
</comment>
<keyword evidence="7" id="KW-1185">Reference proteome</keyword>
<keyword evidence="4 5" id="KW-0963">Cytoplasm</keyword>
<protein>
    <recommendedName>
        <fullName evidence="3 5">Regulatory protein RecX</fullName>
    </recommendedName>
</protein>
<accession>A0A1X4XZS7</accession>
<organism evidence="6 7">
    <name type="scientific">Desulfurella amilsii</name>
    <dbReference type="NCBI Taxonomy" id="1562698"/>
    <lineage>
        <taxon>Bacteria</taxon>
        <taxon>Pseudomonadati</taxon>
        <taxon>Campylobacterota</taxon>
        <taxon>Desulfurellia</taxon>
        <taxon>Desulfurellales</taxon>
        <taxon>Desulfurellaceae</taxon>
        <taxon>Desulfurella</taxon>
    </lineage>
</organism>